<comment type="cofactor">
    <cofactor evidence="1 11">
        <name>[4Fe-4S] cluster</name>
        <dbReference type="ChEBI" id="CHEBI:49883"/>
    </cofactor>
</comment>
<dbReference type="PATRIC" id="fig|449659.4.peg.560"/>
<gene>
    <name evidence="13" type="ORF">IV66_GL000555</name>
</gene>
<comment type="caution">
    <text evidence="13">The sequence shown here is derived from an EMBL/GenBank/DDBJ whole genome shotgun (WGS) entry which is preliminary data.</text>
</comment>
<reference evidence="13 14" key="1">
    <citation type="journal article" date="2015" name="Genome Announc.">
        <title>Expanding the biotechnology potential of lactobacilli through comparative genomics of 213 strains and associated genera.</title>
        <authorList>
            <person name="Sun Z."/>
            <person name="Harris H.M."/>
            <person name="McCann A."/>
            <person name="Guo C."/>
            <person name="Argimon S."/>
            <person name="Zhang W."/>
            <person name="Yang X."/>
            <person name="Jeffery I.B."/>
            <person name="Cooney J.C."/>
            <person name="Kagawa T.F."/>
            <person name="Liu W."/>
            <person name="Song Y."/>
            <person name="Salvetti E."/>
            <person name="Wrobel A."/>
            <person name="Rasinkangas P."/>
            <person name="Parkhill J."/>
            <person name="Rea M.C."/>
            <person name="O'Sullivan O."/>
            <person name="Ritari J."/>
            <person name="Douillard F.P."/>
            <person name="Paul Ross R."/>
            <person name="Yang R."/>
            <person name="Briner A.E."/>
            <person name="Felis G.E."/>
            <person name="de Vos W.M."/>
            <person name="Barrangou R."/>
            <person name="Klaenhammer T.R."/>
            <person name="Caufield P.W."/>
            <person name="Cui Y."/>
            <person name="Zhang H."/>
            <person name="O'Toole P.W."/>
        </authorList>
    </citation>
    <scope>NUCLEOTIDE SEQUENCE [LARGE SCALE GENOMIC DNA]</scope>
    <source>
        <strain evidence="13 14">NBRC 103219</strain>
    </source>
</reference>
<dbReference type="InterPro" id="IPR005130">
    <property type="entry name" value="Ser_deHydtase-like_asu"/>
</dbReference>
<comment type="similarity">
    <text evidence="3 11">Belongs to the iron-sulfur dependent L-serine dehydratase family.</text>
</comment>
<evidence type="ECO:0000256" key="4">
    <source>
        <dbReference type="ARBA" id="ARBA00022432"/>
    </source>
</evidence>
<accession>A0A0R2LFM6</accession>
<evidence type="ECO:0000313" key="13">
    <source>
        <dbReference type="EMBL" id="KRN97421.1"/>
    </source>
</evidence>
<keyword evidence="6 11" id="KW-0479">Metal-binding</keyword>
<dbReference type="AlphaFoldDB" id="A0A0R2LFM6"/>
<keyword evidence="5 11" id="KW-0004">4Fe-4S</keyword>
<protein>
    <recommendedName>
        <fullName evidence="11">L-serine dehydratase</fullName>
        <ecNumber evidence="11">4.3.1.17</ecNumber>
    </recommendedName>
</protein>
<keyword evidence="4 11" id="KW-0312">Gluconeogenesis</keyword>
<dbReference type="Pfam" id="PF03313">
    <property type="entry name" value="SDH_alpha"/>
    <property type="match status" value="1"/>
</dbReference>
<comment type="catalytic activity">
    <reaction evidence="10 11">
        <text>L-serine = pyruvate + NH4(+)</text>
        <dbReference type="Rhea" id="RHEA:19169"/>
        <dbReference type="ChEBI" id="CHEBI:15361"/>
        <dbReference type="ChEBI" id="CHEBI:28938"/>
        <dbReference type="ChEBI" id="CHEBI:33384"/>
        <dbReference type="EC" id="4.3.1.17"/>
    </reaction>
</comment>
<sequence>MKKLYHKIAELIKAAKTRQMTIAQLMLEQECTYSKETKETVLSRIKQQLEVMHKAANKGSSGNGVSSRTGLTGHQAAQLAAYRRQGKSLSGDTILTAMENAVATNEVNAAMGVICAAPTAGSSGTLPGVLFALEKKLNLDVKAEIDFLLCASGFGLIVANNSSIAGATGGCQAEVGSASAMAAAGAVAVSGGSPQQSAQAFAFALSNLLGLVCDPVAGLVEIPCVSRNVVGAANALSAADMALAGLVSKIPADEVILAMKDIGQRMPRELRETGLGGLAATTTGNNIKVKIFGKDIQ</sequence>
<dbReference type="NCBIfam" id="TIGR00718">
    <property type="entry name" value="sda_alpha"/>
    <property type="match status" value="1"/>
</dbReference>
<dbReference type="PANTHER" id="PTHR30182:SF1">
    <property type="entry name" value="L-SERINE DEHYDRATASE 1"/>
    <property type="match status" value="1"/>
</dbReference>
<dbReference type="STRING" id="449659.IV66_GL000555"/>
<dbReference type="GO" id="GO:0006094">
    <property type="term" value="P:gluconeogenesis"/>
    <property type="evidence" value="ECO:0007669"/>
    <property type="project" value="UniProtKB-KW"/>
</dbReference>
<comment type="pathway">
    <text evidence="2">Carbohydrate biosynthesis; gluconeogenesis.</text>
</comment>
<feature type="domain" description="Serine dehydratase-like alpha subunit" evidence="12">
    <location>
        <begin position="18"/>
        <end position="279"/>
    </location>
</feature>
<proteinExistence type="inferred from homology"/>
<evidence type="ECO:0000256" key="6">
    <source>
        <dbReference type="ARBA" id="ARBA00022723"/>
    </source>
</evidence>
<dbReference type="GO" id="GO:0046872">
    <property type="term" value="F:metal ion binding"/>
    <property type="evidence" value="ECO:0007669"/>
    <property type="project" value="UniProtKB-KW"/>
</dbReference>
<evidence type="ECO:0000256" key="10">
    <source>
        <dbReference type="ARBA" id="ARBA00049406"/>
    </source>
</evidence>
<evidence type="ECO:0000256" key="7">
    <source>
        <dbReference type="ARBA" id="ARBA00023004"/>
    </source>
</evidence>
<evidence type="ECO:0000256" key="9">
    <source>
        <dbReference type="ARBA" id="ARBA00023239"/>
    </source>
</evidence>
<evidence type="ECO:0000256" key="2">
    <source>
        <dbReference type="ARBA" id="ARBA00004742"/>
    </source>
</evidence>
<dbReference type="EMBL" id="JQCN01000061">
    <property type="protein sequence ID" value="KRN97421.1"/>
    <property type="molecule type" value="Genomic_DNA"/>
</dbReference>
<keyword evidence="7 11" id="KW-0408">Iron</keyword>
<dbReference type="InterPro" id="IPR004642">
    <property type="entry name" value="Ser_deHydtase_asu"/>
</dbReference>
<keyword evidence="8 11" id="KW-0411">Iron-sulfur</keyword>
<organism evidence="13 14">
    <name type="scientific">Ligilactobacillus pobuzihii</name>
    <dbReference type="NCBI Taxonomy" id="449659"/>
    <lineage>
        <taxon>Bacteria</taxon>
        <taxon>Bacillati</taxon>
        <taxon>Bacillota</taxon>
        <taxon>Bacilli</taxon>
        <taxon>Lactobacillales</taxon>
        <taxon>Lactobacillaceae</taxon>
        <taxon>Ligilactobacillus</taxon>
    </lineage>
</organism>
<evidence type="ECO:0000256" key="5">
    <source>
        <dbReference type="ARBA" id="ARBA00022485"/>
    </source>
</evidence>
<evidence type="ECO:0000259" key="12">
    <source>
        <dbReference type="Pfam" id="PF03313"/>
    </source>
</evidence>
<evidence type="ECO:0000256" key="3">
    <source>
        <dbReference type="ARBA" id="ARBA00008636"/>
    </source>
</evidence>
<keyword evidence="14" id="KW-1185">Reference proteome</keyword>
<evidence type="ECO:0000256" key="11">
    <source>
        <dbReference type="RuleBase" id="RU366059"/>
    </source>
</evidence>
<evidence type="ECO:0000256" key="8">
    <source>
        <dbReference type="ARBA" id="ARBA00023014"/>
    </source>
</evidence>
<dbReference type="GO" id="GO:0051539">
    <property type="term" value="F:4 iron, 4 sulfur cluster binding"/>
    <property type="evidence" value="ECO:0007669"/>
    <property type="project" value="UniProtKB-UniRule"/>
</dbReference>
<keyword evidence="9 11" id="KW-0456">Lyase</keyword>
<name>A0A0R2LFM6_9LACO</name>
<evidence type="ECO:0000256" key="1">
    <source>
        <dbReference type="ARBA" id="ARBA00001966"/>
    </source>
</evidence>
<evidence type="ECO:0000313" key="14">
    <source>
        <dbReference type="Proteomes" id="UP000051886"/>
    </source>
</evidence>
<dbReference type="Proteomes" id="UP000051886">
    <property type="component" value="Unassembled WGS sequence"/>
</dbReference>
<dbReference type="EC" id="4.3.1.17" evidence="11"/>
<dbReference type="GO" id="GO:0003941">
    <property type="term" value="F:L-serine ammonia-lyase activity"/>
    <property type="evidence" value="ECO:0007669"/>
    <property type="project" value="UniProtKB-UniRule"/>
</dbReference>
<dbReference type="InterPro" id="IPR051318">
    <property type="entry name" value="Fe-S_L-Ser"/>
</dbReference>
<dbReference type="PANTHER" id="PTHR30182">
    <property type="entry name" value="L-SERINE DEHYDRATASE"/>
    <property type="match status" value="1"/>
</dbReference>